<dbReference type="AlphaFoldDB" id="I4LUR3"/>
<protein>
    <submittedName>
        <fullName evidence="1">Uncharacterized protein</fullName>
    </submittedName>
</protein>
<sequence>MNLRVSTAGTRLKTSIAIGNAIKYCAMSDETKELSEGLRTPFGTNKPISSPIKIVARIQTNRNKHSDMPTSP</sequence>
<evidence type="ECO:0000313" key="2">
    <source>
        <dbReference type="Proteomes" id="UP000004884"/>
    </source>
</evidence>
<proteinExistence type="predicted"/>
<accession>I4LUR3</accession>
<reference evidence="1 2" key="1">
    <citation type="journal article" date="2012" name="J. Bacteriol.">
        <title>Comparative Genomic Analyses of 17 Clinical Isolates of Gardnerella vaginalis Provide Evidence of Multiple Genetically Isolated Clades Consistent with Subspeciation into Genovars.</title>
        <authorList>
            <person name="Ahmed A."/>
            <person name="Earl J."/>
            <person name="Retchless A."/>
            <person name="Hillier S."/>
            <person name="Rabe L."/>
            <person name="Cherpes T."/>
            <person name="Powell E."/>
            <person name="Janto B."/>
            <person name="Eutsey R."/>
            <person name="Hiller N.L."/>
            <person name="Boissy R."/>
            <person name="Dahlgreen M."/>
            <person name="Hall B."/>
            <person name="Costerton J."/>
            <person name="Post J.C."/>
            <person name="Hu F."/>
            <person name="Ehrlich G."/>
        </authorList>
    </citation>
    <scope>NUCLEOTIDE SEQUENCE [LARGE SCALE GENOMIC DNA]</scope>
    <source>
        <strain evidence="1 2">1400E</strain>
    </source>
</reference>
<organism evidence="1 2">
    <name type="scientific">Gardnerella vaginalis 1400E</name>
    <dbReference type="NCBI Taxonomy" id="698956"/>
    <lineage>
        <taxon>Bacteria</taxon>
        <taxon>Bacillati</taxon>
        <taxon>Actinomycetota</taxon>
        <taxon>Actinomycetes</taxon>
        <taxon>Bifidobacteriales</taxon>
        <taxon>Bifidobacteriaceae</taxon>
        <taxon>Gardnerella</taxon>
    </lineage>
</organism>
<comment type="caution">
    <text evidence="1">The sequence shown here is derived from an EMBL/GenBank/DDBJ whole genome shotgun (WGS) entry which is preliminary data.</text>
</comment>
<dbReference type="EMBL" id="ADER01000021">
    <property type="protein sequence ID" value="EIK80703.1"/>
    <property type="molecule type" value="Genomic_DNA"/>
</dbReference>
<name>I4LUR3_GARVA</name>
<gene>
    <name evidence="1" type="ORF">CGSMWGv1400E_04983</name>
</gene>
<evidence type="ECO:0000313" key="1">
    <source>
        <dbReference type="EMBL" id="EIK80703.1"/>
    </source>
</evidence>
<dbReference type="Proteomes" id="UP000004884">
    <property type="component" value="Unassembled WGS sequence"/>
</dbReference>